<comment type="caution">
    <text evidence="1">The sequence shown here is derived from an EMBL/GenBank/DDBJ whole genome shotgun (WGS) entry which is preliminary data.</text>
</comment>
<sequence>MSPRVRNFYLRCGHAVNLPEETYSIFPPLSRLHANSPTASSVHSTLRAAGRLLATRPVGNITDILNNIPPKSTGIAPPAARLCSTAAEEGLRIYTVTRTFH</sequence>
<organism evidence="1 2">
    <name type="scientific">Armillaria tabescens</name>
    <name type="common">Ringless honey mushroom</name>
    <name type="synonym">Agaricus tabescens</name>
    <dbReference type="NCBI Taxonomy" id="1929756"/>
    <lineage>
        <taxon>Eukaryota</taxon>
        <taxon>Fungi</taxon>
        <taxon>Dikarya</taxon>
        <taxon>Basidiomycota</taxon>
        <taxon>Agaricomycotina</taxon>
        <taxon>Agaricomycetes</taxon>
        <taxon>Agaricomycetidae</taxon>
        <taxon>Agaricales</taxon>
        <taxon>Marasmiineae</taxon>
        <taxon>Physalacriaceae</taxon>
        <taxon>Desarmillaria</taxon>
    </lineage>
</organism>
<proteinExistence type="predicted"/>
<protein>
    <submittedName>
        <fullName evidence="1">Uncharacterized protein</fullName>
    </submittedName>
</protein>
<dbReference type="AlphaFoldDB" id="A0AA39K8A3"/>
<accession>A0AA39K8A3</accession>
<dbReference type="RefSeq" id="XP_060328775.1">
    <property type="nucleotide sequence ID" value="XM_060477705.1"/>
</dbReference>
<gene>
    <name evidence="1" type="ORF">EV420DRAFT_1644904</name>
</gene>
<evidence type="ECO:0000313" key="2">
    <source>
        <dbReference type="Proteomes" id="UP001175211"/>
    </source>
</evidence>
<evidence type="ECO:0000313" key="1">
    <source>
        <dbReference type="EMBL" id="KAK0455265.1"/>
    </source>
</evidence>
<dbReference type="GeneID" id="85361253"/>
<dbReference type="Proteomes" id="UP001175211">
    <property type="component" value="Unassembled WGS sequence"/>
</dbReference>
<name>A0AA39K8A3_ARMTA</name>
<keyword evidence="2" id="KW-1185">Reference proteome</keyword>
<dbReference type="EMBL" id="JAUEPS010000026">
    <property type="protein sequence ID" value="KAK0455265.1"/>
    <property type="molecule type" value="Genomic_DNA"/>
</dbReference>
<reference evidence="1" key="1">
    <citation type="submission" date="2023-06" db="EMBL/GenBank/DDBJ databases">
        <authorList>
            <consortium name="Lawrence Berkeley National Laboratory"/>
            <person name="Ahrendt S."/>
            <person name="Sahu N."/>
            <person name="Indic B."/>
            <person name="Wong-Bajracharya J."/>
            <person name="Merenyi Z."/>
            <person name="Ke H.-M."/>
            <person name="Monk M."/>
            <person name="Kocsube S."/>
            <person name="Drula E."/>
            <person name="Lipzen A."/>
            <person name="Balint B."/>
            <person name="Henrissat B."/>
            <person name="Andreopoulos B."/>
            <person name="Martin F.M."/>
            <person name="Harder C.B."/>
            <person name="Rigling D."/>
            <person name="Ford K.L."/>
            <person name="Foster G.D."/>
            <person name="Pangilinan J."/>
            <person name="Papanicolaou A."/>
            <person name="Barry K."/>
            <person name="LaButti K."/>
            <person name="Viragh M."/>
            <person name="Koriabine M."/>
            <person name="Yan M."/>
            <person name="Riley R."/>
            <person name="Champramary S."/>
            <person name="Plett K.L."/>
            <person name="Tsai I.J."/>
            <person name="Slot J."/>
            <person name="Sipos G."/>
            <person name="Plett J."/>
            <person name="Nagy L.G."/>
            <person name="Grigoriev I.V."/>
        </authorList>
    </citation>
    <scope>NUCLEOTIDE SEQUENCE</scope>
    <source>
        <strain evidence="1">CCBAS 213</strain>
    </source>
</reference>